<dbReference type="STRING" id="1797714.A3D04_00685"/>
<dbReference type="AlphaFoldDB" id="A0A1F5G8U6"/>
<comment type="caution">
    <text evidence="1">The sequence shown here is derived from an EMBL/GenBank/DDBJ whole genome shotgun (WGS) entry which is preliminary data.</text>
</comment>
<reference evidence="1 2" key="1">
    <citation type="journal article" date="2016" name="Nat. Commun.">
        <title>Thousands of microbial genomes shed light on interconnected biogeochemical processes in an aquifer system.</title>
        <authorList>
            <person name="Anantharaman K."/>
            <person name="Brown C.T."/>
            <person name="Hug L.A."/>
            <person name="Sharon I."/>
            <person name="Castelle C.J."/>
            <person name="Probst A.J."/>
            <person name="Thomas B.C."/>
            <person name="Singh A."/>
            <person name="Wilkins M.J."/>
            <person name="Karaoz U."/>
            <person name="Brodie E.L."/>
            <person name="Williams K.H."/>
            <person name="Hubbard S.S."/>
            <person name="Banfield J.F."/>
        </authorList>
    </citation>
    <scope>NUCLEOTIDE SEQUENCE [LARGE SCALE GENOMIC DNA]</scope>
</reference>
<protein>
    <submittedName>
        <fullName evidence="1">Uncharacterized protein</fullName>
    </submittedName>
</protein>
<evidence type="ECO:0000313" key="2">
    <source>
        <dbReference type="Proteomes" id="UP000177369"/>
    </source>
</evidence>
<dbReference type="EMBL" id="MFBD01000033">
    <property type="protein sequence ID" value="OGD88282.1"/>
    <property type="molecule type" value="Genomic_DNA"/>
</dbReference>
<proteinExistence type="predicted"/>
<evidence type="ECO:0000313" key="1">
    <source>
        <dbReference type="EMBL" id="OGD88282.1"/>
    </source>
</evidence>
<dbReference type="Proteomes" id="UP000177369">
    <property type="component" value="Unassembled WGS sequence"/>
</dbReference>
<accession>A0A1F5G8U6</accession>
<gene>
    <name evidence="1" type="ORF">A3D04_00685</name>
</gene>
<organism evidence="1 2">
    <name type="scientific">Candidatus Curtissbacteria bacterium RIFCSPHIGHO2_02_FULL_40_16b</name>
    <dbReference type="NCBI Taxonomy" id="1797714"/>
    <lineage>
        <taxon>Bacteria</taxon>
        <taxon>Candidatus Curtissiibacteriota</taxon>
    </lineage>
</organism>
<name>A0A1F5G8U6_9BACT</name>
<sequence>MKVNLKVKIQKPKLFILHSKTTQNGQFKNQNSPLLFINTKLTQLAPTTCNFSFLNFSYTDEHN</sequence>